<protein>
    <recommendedName>
        <fullName evidence="3">tRNA threonylcarbamoyladenosine biosynthesis protein TsaE</fullName>
    </recommendedName>
    <alternativeName>
        <fullName evidence="10">t(6)A37 threonylcarbamoyladenosine biosynthesis protein TsaE</fullName>
    </alternativeName>
</protein>
<gene>
    <name evidence="11" type="ORF">VIBNISOn1_420041</name>
</gene>
<keyword evidence="8" id="KW-0067">ATP-binding</keyword>
<keyword evidence="7" id="KW-0547">Nucleotide-binding</keyword>
<evidence type="ECO:0000313" key="11">
    <source>
        <dbReference type="EMBL" id="CCO48016.1"/>
    </source>
</evidence>
<keyword evidence="4" id="KW-0963">Cytoplasm</keyword>
<dbReference type="PANTHER" id="PTHR33540:SF2">
    <property type="entry name" value="TRNA THREONYLCARBAMOYLADENOSINE BIOSYNTHESIS PROTEIN TSAE"/>
    <property type="match status" value="1"/>
</dbReference>
<evidence type="ECO:0000256" key="9">
    <source>
        <dbReference type="ARBA" id="ARBA00022842"/>
    </source>
</evidence>
<dbReference type="Gene3D" id="3.40.50.300">
    <property type="entry name" value="P-loop containing nucleotide triphosphate hydrolases"/>
    <property type="match status" value="1"/>
</dbReference>
<sequence length="194" mass="22442">MVNFYLFLTDKILSLKTNTVYYSVSFEFYIVVDRHWNMQQMNMKHFTLIDENATVEFGQLVAKACHQQTTIYLHGDLGAGKTTFSRGFIRSLGHTGNVKSPTYTLVEPYQLDDWQVYHFDLYRLADPEELEFMGIRDYFTPDAICLVEWPEKGEGLLPSPDLDIEIKYDQSQRIATVTANTDYGHALLKNLESC</sequence>
<dbReference type="GO" id="GO:0005737">
    <property type="term" value="C:cytoplasm"/>
    <property type="evidence" value="ECO:0007669"/>
    <property type="project" value="UniProtKB-SubCell"/>
</dbReference>
<comment type="similarity">
    <text evidence="2">Belongs to the TsaE family.</text>
</comment>
<dbReference type="GO" id="GO:0005524">
    <property type="term" value="F:ATP binding"/>
    <property type="evidence" value="ECO:0007669"/>
    <property type="project" value="UniProtKB-KW"/>
</dbReference>
<keyword evidence="6" id="KW-0479">Metal-binding</keyword>
<dbReference type="Pfam" id="PF02367">
    <property type="entry name" value="TsaE"/>
    <property type="match status" value="1"/>
</dbReference>
<dbReference type="NCBIfam" id="TIGR00150">
    <property type="entry name" value="T6A_YjeE"/>
    <property type="match status" value="1"/>
</dbReference>
<proteinExistence type="inferred from homology"/>
<evidence type="ECO:0000256" key="4">
    <source>
        <dbReference type="ARBA" id="ARBA00022490"/>
    </source>
</evidence>
<evidence type="ECO:0000256" key="1">
    <source>
        <dbReference type="ARBA" id="ARBA00004496"/>
    </source>
</evidence>
<dbReference type="FunFam" id="3.40.50.300:FF:000406">
    <property type="entry name" value="tRNA (N6-adenosine(37)-N6)-threonylcarbamoyltransferase complex ATPase TsaE"/>
    <property type="match status" value="1"/>
</dbReference>
<keyword evidence="5" id="KW-0819">tRNA processing</keyword>
<dbReference type="EMBL" id="CAOF01000134">
    <property type="protein sequence ID" value="CCO48016.1"/>
    <property type="molecule type" value="Genomic_DNA"/>
</dbReference>
<evidence type="ECO:0000313" key="12">
    <source>
        <dbReference type="Proteomes" id="UP000018211"/>
    </source>
</evidence>
<dbReference type="AlphaFoldDB" id="A0AAV2VTG0"/>
<dbReference type="GO" id="GO:0002949">
    <property type="term" value="P:tRNA threonylcarbamoyladenosine modification"/>
    <property type="evidence" value="ECO:0007669"/>
    <property type="project" value="InterPro"/>
</dbReference>
<accession>A0AAV2VTG0</accession>
<keyword evidence="9" id="KW-0460">Magnesium</keyword>
<evidence type="ECO:0000256" key="7">
    <source>
        <dbReference type="ARBA" id="ARBA00022741"/>
    </source>
</evidence>
<dbReference type="SUPFAM" id="SSF52540">
    <property type="entry name" value="P-loop containing nucleoside triphosphate hydrolases"/>
    <property type="match status" value="1"/>
</dbReference>
<dbReference type="Proteomes" id="UP000018211">
    <property type="component" value="Unassembled WGS sequence"/>
</dbReference>
<evidence type="ECO:0000256" key="8">
    <source>
        <dbReference type="ARBA" id="ARBA00022840"/>
    </source>
</evidence>
<evidence type="ECO:0000256" key="10">
    <source>
        <dbReference type="ARBA" id="ARBA00032441"/>
    </source>
</evidence>
<comment type="caution">
    <text evidence="11">The sequence shown here is derived from an EMBL/GenBank/DDBJ whole genome shotgun (WGS) entry which is preliminary data.</text>
</comment>
<evidence type="ECO:0000256" key="6">
    <source>
        <dbReference type="ARBA" id="ARBA00022723"/>
    </source>
</evidence>
<evidence type="ECO:0000256" key="3">
    <source>
        <dbReference type="ARBA" id="ARBA00019010"/>
    </source>
</evidence>
<evidence type="ECO:0000256" key="5">
    <source>
        <dbReference type="ARBA" id="ARBA00022694"/>
    </source>
</evidence>
<dbReference type="GO" id="GO:0046872">
    <property type="term" value="F:metal ion binding"/>
    <property type="evidence" value="ECO:0007669"/>
    <property type="project" value="UniProtKB-KW"/>
</dbReference>
<dbReference type="InterPro" id="IPR003442">
    <property type="entry name" value="T6A_TsaE"/>
</dbReference>
<name>A0AAV2VTG0_9VIBR</name>
<dbReference type="InterPro" id="IPR027417">
    <property type="entry name" value="P-loop_NTPase"/>
</dbReference>
<comment type="subcellular location">
    <subcellularLocation>
        <location evidence="1">Cytoplasm</location>
    </subcellularLocation>
</comment>
<reference evidence="11 12" key="1">
    <citation type="journal article" date="2013" name="ISME J.">
        <title>Comparative genomics of pathogenic lineages of Vibrio nigripulchritudo identifies virulence-associated traits.</title>
        <authorList>
            <person name="Goudenege D."/>
            <person name="Labreuche Y."/>
            <person name="Krin E."/>
            <person name="Ansquer D."/>
            <person name="Mangenot S."/>
            <person name="Calteau A."/>
            <person name="Medigue C."/>
            <person name="Mazel D."/>
            <person name="Polz M.F."/>
            <person name="Le Roux F."/>
        </authorList>
    </citation>
    <scope>NUCLEOTIDE SEQUENCE [LARGE SCALE GENOMIC DNA]</scope>
    <source>
        <strain evidence="11 12">SOn1</strain>
    </source>
</reference>
<organism evidence="11 12">
    <name type="scientific">Vibrio nigripulchritudo SOn1</name>
    <dbReference type="NCBI Taxonomy" id="1238450"/>
    <lineage>
        <taxon>Bacteria</taxon>
        <taxon>Pseudomonadati</taxon>
        <taxon>Pseudomonadota</taxon>
        <taxon>Gammaproteobacteria</taxon>
        <taxon>Vibrionales</taxon>
        <taxon>Vibrionaceae</taxon>
        <taxon>Vibrio</taxon>
    </lineage>
</organism>
<evidence type="ECO:0000256" key="2">
    <source>
        <dbReference type="ARBA" id="ARBA00007599"/>
    </source>
</evidence>
<dbReference type="PANTHER" id="PTHR33540">
    <property type="entry name" value="TRNA THREONYLCARBAMOYLADENOSINE BIOSYNTHESIS PROTEIN TSAE"/>
    <property type="match status" value="1"/>
</dbReference>